<dbReference type="InterPro" id="IPR050140">
    <property type="entry name" value="SRY-related_HMG-box_TF-like"/>
</dbReference>
<evidence type="ECO:0000256" key="1">
    <source>
        <dbReference type="ARBA" id="ARBA00023125"/>
    </source>
</evidence>
<keyword evidence="2" id="KW-0539">Nucleus</keyword>
<name>A0ABR2VC82_9PEZI</name>
<evidence type="ECO:0000256" key="2">
    <source>
        <dbReference type="PROSITE-ProRule" id="PRU00267"/>
    </source>
</evidence>
<evidence type="ECO:0000256" key="3">
    <source>
        <dbReference type="SAM" id="MobiDB-lite"/>
    </source>
</evidence>
<feature type="DNA-binding region" description="HMG box" evidence="2">
    <location>
        <begin position="200"/>
        <end position="268"/>
    </location>
</feature>
<protein>
    <submittedName>
        <fullName evidence="5">HMG box domain-containing protein</fullName>
    </submittedName>
</protein>
<dbReference type="PANTHER" id="PTHR10270">
    <property type="entry name" value="SOX TRANSCRIPTION FACTOR"/>
    <property type="match status" value="1"/>
</dbReference>
<dbReference type="PANTHER" id="PTHR10270:SF320">
    <property type="entry name" value="BOX TRANSCRIPTIONAL REGULATOR, PUTATIVE (AFU_ORTHOLOGUE AFUA_4G10820)-RELATED"/>
    <property type="match status" value="1"/>
</dbReference>
<dbReference type="PROSITE" id="PS50118">
    <property type="entry name" value="HMG_BOX_2"/>
    <property type="match status" value="1"/>
</dbReference>
<feature type="region of interest" description="Disordered" evidence="3">
    <location>
        <begin position="1"/>
        <end position="144"/>
    </location>
</feature>
<evidence type="ECO:0000313" key="5">
    <source>
        <dbReference type="EMBL" id="KAK9424523.1"/>
    </source>
</evidence>
<feature type="region of interest" description="Disordered" evidence="3">
    <location>
        <begin position="505"/>
        <end position="549"/>
    </location>
</feature>
<dbReference type="InterPro" id="IPR036910">
    <property type="entry name" value="HMG_box_dom_sf"/>
</dbReference>
<keyword evidence="6" id="KW-1185">Reference proteome</keyword>
<feature type="region of interest" description="Disordered" evidence="3">
    <location>
        <begin position="257"/>
        <end position="294"/>
    </location>
</feature>
<dbReference type="EMBL" id="JARVKF010000035">
    <property type="protein sequence ID" value="KAK9424523.1"/>
    <property type="molecule type" value="Genomic_DNA"/>
</dbReference>
<feature type="compositionally biased region" description="Low complexity" evidence="3">
    <location>
        <begin position="23"/>
        <end position="50"/>
    </location>
</feature>
<dbReference type="InterPro" id="IPR009071">
    <property type="entry name" value="HMG_box_dom"/>
</dbReference>
<dbReference type="SUPFAM" id="SSF47095">
    <property type="entry name" value="HMG-box"/>
    <property type="match status" value="1"/>
</dbReference>
<organism evidence="5 6">
    <name type="scientific">Seiridium unicorne</name>
    <dbReference type="NCBI Taxonomy" id="138068"/>
    <lineage>
        <taxon>Eukaryota</taxon>
        <taxon>Fungi</taxon>
        <taxon>Dikarya</taxon>
        <taxon>Ascomycota</taxon>
        <taxon>Pezizomycotina</taxon>
        <taxon>Sordariomycetes</taxon>
        <taxon>Xylariomycetidae</taxon>
        <taxon>Amphisphaeriales</taxon>
        <taxon>Sporocadaceae</taxon>
        <taxon>Seiridium</taxon>
    </lineage>
</organism>
<accession>A0ABR2VC82</accession>
<feature type="domain" description="HMG box" evidence="4">
    <location>
        <begin position="200"/>
        <end position="268"/>
    </location>
</feature>
<reference evidence="5 6" key="1">
    <citation type="journal article" date="2024" name="J. Plant Pathol.">
        <title>Sequence and assembly of the genome of Seiridium unicorne, isolate CBS 538.82, causal agent of cypress canker disease.</title>
        <authorList>
            <person name="Scali E."/>
            <person name="Rocca G.D."/>
            <person name="Danti R."/>
            <person name="Garbelotto M."/>
            <person name="Barberini S."/>
            <person name="Baroncelli R."/>
            <person name="Emiliani G."/>
        </authorList>
    </citation>
    <scope>NUCLEOTIDE SEQUENCE [LARGE SCALE GENOMIC DNA]</scope>
    <source>
        <strain evidence="5 6">BM-138-508</strain>
    </source>
</reference>
<evidence type="ECO:0000259" key="4">
    <source>
        <dbReference type="PROSITE" id="PS50118"/>
    </source>
</evidence>
<gene>
    <name evidence="5" type="ORF">SUNI508_03399</name>
</gene>
<comment type="caution">
    <text evidence="5">The sequence shown here is derived from an EMBL/GenBank/DDBJ whole genome shotgun (WGS) entry which is preliminary data.</text>
</comment>
<keyword evidence="1 2" id="KW-0238">DNA-binding</keyword>
<sequence>MTDVAATPDSSNNDHHRYHRQSDSISASSTTGSEHSSSAPSTTTVTTAASHQHPERPVSRPIMATASSSRTPLPHDGLSVSSRDDYHSAHSFQQNGADHRELSRRPTPLMNPTAGATHPVHDPFSDHPSAAPADERYRPTTRKRAASISIEEANKHPRIQDLSLYTPASSQSSAFVSGPGESRELICLCTKAPKVPRPRNDASQTAFILYRQHHQASVAAQHPGLANPEISKLIGEQWREQPEEVKDSWKRLAEEEKLRHQRQYPDYRYQPRRGGKNGANGKPTPGAGGDDPGRCQKCGGRFIATPRTPNTPFNMAMTPAFAKPMAAGLPQGLPGSGGGYPASGPMIHDPNSRVIETDHLTRRRSNTSTMNAEPHGRRYTQPYLGDINEDYAMMSPTAPPHKRQRYNNGPAGGYIPTSPPFAYGPQLGDSRSRGLSASGPPMIGAGFGPALLPRPPPQQQYVPTHMQPPPRPSISYPQAAPVHIHTGGAGPGFDESLRLPPLQTPMPNSPTMNSEASSLTSTTSTQHTGLGIMNANAPPLPSSSRAHSLPPNQRPPWLFRLDMLRAISPPLKPPGPGISPFEMRGPIIALEGAAPSILKEITAVVEKALSVSGECAVKTWADTEVTESPNGETNGTFDATIFDKSKQETRSFTSPVARFQSSMLKWHRTSEELVEYITHHPPAKSDQSIHEVELGKPWSSKLPVAVLSTGYSLTVTDRCAASLHIADAYRPDDHWRWVATMWRGIVGPDLTIYVKQCAEDEMRVAQVVDFASSGILIVRVAESKGCADVSGVVDEKLERRLGFEIMEWVRSGQFGRRSA</sequence>
<proteinExistence type="predicted"/>
<dbReference type="CDD" id="cd01389">
    <property type="entry name" value="HMG-box_ROX1-like"/>
    <property type="match status" value="1"/>
</dbReference>
<dbReference type="SMART" id="SM00398">
    <property type="entry name" value="HMG"/>
    <property type="match status" value="1"/>
</dbReference>
<evidence type="ECO:0000313" key="6">
    <source>
        <dbReference type="Proteomes" id="UP001408356"/>
    </source>
</evidence>
<dbReference type="Pfam" id="PF00505">
    <property type="entry name" value="HMG_box"/>
    <property type="match status" value="1"/>
</dbReference>
<dbReference type="Proteomes" id="UP001408356">
    <property type="component" value="Unassembled WGS sequence"/>
</dbReference>
<dbReference type="Gene3D" id="1.10.30.10">
    <property type="entry name" value="High mobility group box domain"/>
    <property type="match status" value="1"/>
</dbReference>